<evidence type="ECO:0000313" key="1">
    <source>
        <dbReference type="EMBL" id="KAJ1166484.1"/>
    </source>
</evidence>
<name>A0AAV7SQW6_PLEWA</name>
<keyword evidence="2" id="KW-1185">Reference proteome</keyword>
<evidence type="ECO:0000313" key="2">
    <source>
        <dbReference type="Proteomes" id="UP001066276"/>
    </source>
</evidence>
<sequence length="138" mass="15600">MEDEVLLAQIHRKLDEYSDLAQDDVTHLGSQEDSEISSVLDERRAQVCGTLQVAKQFRAYYADLYRLRITYNAQAIADYLEHIAMKLLTDAHKEQLMTPLRPAEIVAALKDMSDGKAPGSTRLTVAFCKAYQDKLIPL</sequence>
<reference evidence="1" key="1">
    <citation type="journal article" date="2022" name="bioRxiv">
        <title>Sequencing and chromosome-scale assembly of the giantPleurodeles waltlgenome.</title>
        <authorList>
            <person name="Brown T."/>
            <person name="Elewa A."/>
            <person name="Iarovenko S."/>
            <person name="Subramanian E."/>
            <person name="Araus A.J."/>
            <person name="Petzold A."/>
            <person name="Susuki M."/>
            <person name="Suzuki K.-i.T."/>
            <person name="Hayashi T."/>
            <person name="Toyoda A."/>
            <person name="Oliveira C."/>
            <person name="Osipova E."/>
            <person name="Leigh N.D."/>
            <person name="Simon A."/>
            <person name="Yun M.H."/>
        </authorList>
    </citation>
    <scope>NUCLEOTIDE SEQUENCE</scope>
    <source>
        <strain evidence="1">20211129_DDA</strain>
        <tissue evidence="1">Liver</tissue>
    </source>
</reference>
<dbReference type="AlphaFoldDB" id="A0AAV7SQW6"/>
<comment type="caution">
    <text evidence="1">The sequence shown here is derived from an EMBL/GenBank/DDBJ whole genome shotgun (WGS) entry which is preliminary data.</text>
</comment>
<protein>
    <submittedName>
        <fullName evidence="1">Uncharacterized protein</fullName>
    </submittedName>
</protein>
<proteinExistence type="predicted"/>
<dbReference type="EMBL" id="JANPWB010000008">
    <property type="protein sequence ID" value="KAJ1166484.1"/>
    <property type="molecule type" value="Genomic_DNA"/>
</dbReference>
<gene>
    <name evidence="1" type="ORF">NDU88_006884</name>
</gene>
<dbReference type="Proteomes" id="UP001066276">
    <property type="component" value="Chromosome 4_2"/>
</dbReference>
<organism evidence="1 2">
    <name type="scientific">Pleurodeles waltl</name>
    <name type="common">Iberian ribbed newt</name>
    <dbReference type="NCBI Taxonomy" id="8319"/>
    <lineage>
        <taxon>Eukaryota</taxon>
        <taxon>Metazoa</taxon>
        <taxon>Chordata</taxon>
        <taxon>Craniata</taxon>
        <taxon>Vertebrata</taxon>
        <taxon>Euteleostomi</taxon>
        <taxon>Amphibia</taxon>
        <taxon>Batrachia</taxon>
        <taxon>Caudata</taxon>
        <taxon>Salamandroidea</taxon>
        <taxon>Salamandridae</taxon>
        <taxon>Pleurodelinae</taxon>
        <taxon>Pleurodeles</taxon>
    </lineage>
</organism>
<accession>A0AAV7SQW6</accession>